<dbReference type="RefSeq" id="XP_007750863.1">
    <property type="nucleotide sequence ID" value="XM_007752673.1"/>
</dbReference>
<dbReference type="Pfam" id="PF26534">
    <property type="entry name" value="NTF2_7"/>
    <property type="match status" value="1"/>
</dbReference>
<evidence type="ECO:0000313" key="3">
    <source>
        <dbReference type="EMBL" id="EXJ59479.1"/>
    </source>
</evidence>
<dbReference type="eggNOG" id="ENOG502T0FS">
    <property type="taxonomic scope" value="Eukaryota"/>
</dbReference>
<proteinExistence type="predicted"/>
<dbReference type="HOGENOM" id="CLU_662211_0_0_1"/>
<sequence>MQFLSVALPLAALAGGVYANPVHGGSCANNACLAAVTGKAALGDGSLRASHCSSFLATTVTPIVTVTETITGHGKDNWKRATVALCPNEVPNYASACDKAAYTSACSCFGYTEVKTTTVAPTTTTKTIWVKPTGASGSSCTASTLYSTVTGTTTVVSGSTCPAVTATTVTQTSIKTIPTYSSCPAAMTVTKPGSTCSETTKTVYAGDVTATTVTITNNVATATTVTVTNTATVTSAPSGTSPGIPSSCNVDDALATTLVNNFVILLEYTSYNGTQGPPGRGYQQNVSDATLASDFSDISDSINFMAGFPLGSVTFPSKQAFDYGQGVLQPEVAVTVLNIWHDCNSITWRWRITSTALPVNGINYMIIDSDGKIQKNYAEFDNGAWLQSFGRQCAINPPSVASSAALRARALGLGM</sequence>
<dbReference type="InterPro" id="IPR058645">
    <property type="entry name" value="NTF2-like_dom_7"/>
</dbReference>
<keyword evidence="1" id="KW-0732">Signal</keyword>
<feature type="domain" description="NTF2-like" evidence="2">
    <location>
        <begin position="250"/>
        <end position="391"/>
    </location>
</feature>
<evidence type="ECO:0000259" key="2">
    <source>
        <dbReference type="Pfam" id="PF26534"/>
    </source>
</evidence>
<dbReference type="Proteomes" id="UP000019471">
    <property type="component" value="Unassembled WGS sequence"/>
</dbReference>
<feature type="signal peptide" evidence="1">
    <location>
        <begin position="1"/>
        <end position="19"/>
    </location>
</feature>
<dbReference type="GeneID" id="19196790"/>
<comment type="caution">
    <text evidence="3">The sequence shown here is derived from an EMBL/GenBank/DDBJ whole genome shotgun (WGS) entry which is preliminary data.</text>
</comment>
<evidence type="ECO:0000256" key="1">
    <source>
        <dbReference type="SAM" id="SignalP"/>
    </source>
</evidence>
<dbReference type="AlphaFoldDB" id="W9WM14"/>
<organism evidence="3 4">
    <name type="scientific">Cladophialophora psammophila CBS 110553</name>
    <dbReference type="NCBI Taxonomy" id="1182543"/>
    <lineage>
        <taxon>Eukaryota</taxon>
        <taxon>Fungi</taxon>
        <taxon>Dikarya</taxon>
        <taxon>Ascomycota</taxon>
        <taxon>Pezizomycotina</taxon>
        <taxon>Eurotiomycetes</taxon>
        <taxon>Chaetothyriomycetidae</taxon>
        <taxon>Chaetothyriales</taxon>
        <taxon>Herpotrichiellaceae</taxon>
        <taxon>Cladophialophora</taxon>
    </lineage>
</organism>
<accession>W9WM14</accession>
<reference evidence="3 4" key="1">
    <citation type="submission" date="2013-03" db="EMBL/GenBank/DDBJ databases">
        <title>The Genome Sequence of Cladophialophora psammophila CBS 110553.</title>
        <authorList>
            <consortium name="The Broad Institute Genomics Platform"/>
            <person name="Cuomo C."/>
            <person name="de Hoog S."/>
            <person name="Gorbushina A."/>
            <person name="Walker B."/>
            <person name="Young S.K."/>
            <person name="Zeng Q."/>
            <person name="Gargeya S."/>
            <person name="Fitzgerald M."/>
            <person name="Haas B."/>
            <person name="Abouelleil A."/>
            <person name="Allen A.W."/>
            <person name="Alvarado L."/>
            <person name="Arachchi H.M."/>
            <person name="Berlin A.M."/>
            <person name="Chapman S.B."/>
            <person name="Gainer-Dewar J."/>
            <person name="Goldberg J."/>
            <person name="Griggs A."/>
            <person name="Gujja S."/>
            <person name="Hansen M."/>
            <person name="Howarth C."/>
            <person name="Imamovic A."/>
            <person name="Ireland A."/>
            <person name="Larimer J."/>
            <person name="McCowan C."/>
            <person name="Murphy C."/>
            <person name="Pearson M."/>
            <person name="Poon T.W."/>
            <person name="Priest M."/>
            <person name="Roberts A."/>
            <person name="Saif S."/>
            <person name="Shea T."/>
            <person name="Sisk P."/>
            <person name="Sykes S."/>
            <person name="Wortman J."/>
            <person name="Nusbaum C."/>
            <person name="Birren B."/>
        </authorList>
    </citation>
    <scope>NUCLEOTIDE SEQUENCE [LARGE SCALE GENOMIC DNA]</scope>
    <source>
        <strain evidence="3 4">CBS 110553</strain>
    </source>
</reference>
<keyword evidence="4" id="KW-1185">Reference proteome</keyword>
<protein>
    <recommendedName>
        <fullName evidence="2">NTF2-like domain-containing protein</fullName>
    </recommendedName>
</protein>
<name>W9WM14_9EURO</name>
<evidence type="ECO:0000313" key="4">
    <source>
        <dbReference type="Proteomes" id="UP000019471"/>
    </source>
</evidence>
<dbReference type="STRING" id="1182543.W9WM14"/>
<gene>
    <name evidence="3" type="ORF">A1O5_12104</name>
</gene>
<dbReference type="EMBL" id="AMGX01000031">
    <property type="protein sequence ID" value="EXJ59479.1"/>
    <property type="molecule type" value="Genomic_DNA"/>
</dbReference>
<dbReference type="OrthoDB" id="5596743at2759"/>
<feature type="chain" id="PRO_5004932134" description="NTF2-like domain-containing protein" evidence="1">
    <location>
        <begin position="20"/>
        <end position="415"/>
    </location>
</feature>